<evidence type="ECO:0000256" key="10">
    <source>
        <dbReference type="RuleBase" id="RU004387"/>
    </source>
</evidence>
<accession>A0A9E2KM87</accession>
<evidence type="ECO:0000313" key="12">
    <source>
        <dbReference type="Proteomes" id="UP000824178"/>
    </source>
</evidence>
<dbReference type="SUPFAM" id="SSF53187">
    <property type="entry name" value="Zn-dependent exopeptidases"/>
    <property type="match status" value="1"/>
</dbReference>
<organism evidence="11 12">
    <name type="scientific">Candidatus Faecalibacterium intestinavium</name>
    <dbReference type="NCBI Taxonomy" id="2838580"/>
    <lineage>
        <taxon>Bacteria</taxon>
        <taxon>Bacillati</taxon>
        <taxon>Bacillota</taxon>
        <taxon>Clostridia</taxon>
        <taxon>Eubacteriales</taxon>
        <taxon>Oscillospiraceae</taxon>
        <taxon>Faecalibacterium</taxon>
    </lineage>
</organism>
<keyword evidence="5 9" id="KW-0479">Metal-binding</keyword>
<evidence type="ECO:0000256" key="9">
    <source>
        <dbReference type="RuleBase" id="RU004386"/>
    </source>
</evidence>
<dbReference type="GO" id="GO:0006508">
    <property type="term" value="P:proteolysis"/>
    <property type="evidence" value="ECO:0007669"/>
    <property type="project" value="UniProtKB-KW"/>
</dbReference>
<proteinExistence type="inferred from homology"/>
<evidence type="ECO:0000256" key="8">
    <source>
        <dbReference type="ARBA" id="ARBA00023049"/>
    </source>
</evidence>
<dbReference type="SUPFAM" id="SSF101821">
    <property type="entry name" value="Aminopeptidase/glucanase lid domain"/>
    <property type="match status" value="1"/>
</dbReference>
<evidence type="ECO:0000256" key="6">
    <source>
        <dbReference type="ARBA" id="ARBA00022801"/>
    </source>
</evidence>
<keyword evidence="6 9" id="KW-0378">Hydrolase</keyword>
<dbReference type="NCBIfam" id="NF002759">
    <property type="entry name" value="PRK02813.1"/>
    <property type="match status" value="1"/>
</dbReference>
<evidence type="ECO:0000256" key="4">
    <source>
        <dbReference type="ARBA" id="ARBA00022670"/>
    </source>
</evidence>
<gene>
    <name evidence="11" type="ORF">H9864_08480</name>
</gene>
<dbReference type="PANTHER" id="PTHR28570:SF3">
    <property type="entry name" value="ASPARTYL AMINOPEPTIDASE"/>
    <property type="match status" value="1"/>
</dbReference>
<dbReference type="GO" id="GO:0008237">
    <property type="term" value="F:metallopeptidase activity"/>
    <property type="evidence" value="ECO:0007669"/>
    <property type="project" value="UniProtKB-KW"/>
</dbReference>
<dbReference type="AlphaFoldDB" id="A0A9E2KM87"/>
<keyword evidence="7 9" id="KW-0862">Zinc</keyword>
<evidence type="ECO:0000256" key="7">
    <source>
        <dbReference type="ARBA" id="ARBA00022833"/>
    </source>
</evidence>
<sequence length="438" mass="47216">MKNEELFSLQGLFDFLDRSVSPWHGAAAAAALLEEQGYQLCPESAPWQLALGGRYYTTRSGTAVLAWRMPKQGLTGWHVTASHGDSPSWQIKNPDVKDKLYAKAETEGYGGMIMPSWMDRPLGVAGRLLVRTAEGIETRLVAPDRALLCIPSLCIHFNREANKGYAYNPQVDLQPICGAAGGSLLETLAAEAGVKAEEIVAHDLLLCVRQKAERVGLAGEYFMSGRIDDLECAYTTLRGFLAGRGEEPGRCDVWCMFDHEEVGSSSRQGAQGTLMSDVMARIEEALGVSREDSVRARANSLLLSADNGHAHHPNHPEKSDPANPVEMGKGVVLKLNANQNYTTSGLTAAAFKEICRRAEVPVQTFANRADVAGGRTLGNLLSHQIAIPMVDIGLAQLAMHSAVETAACADAEYMAAACAAFYNTPVFQPADGVWKLGL</sequence>
<dbReference type="Proteomes" id="UP000824178">
    <property type="component" value="Unassembled WGS sequence"/>
</dbReference>
<comment type="cofactor">
    <cofactor evidence="1 10">
        <name>Zn(2+)</name>
        <dbReference type="ChEBI" id="CHEBI:29105"/>
    </cofactor>
</comment>
<keyword evidence="4 9" id="KW-0645">Protease</keyword>
<dbReference type="InterPro" id="IPR001948">
    <property type="entry name" value="Peptidase_M18"/>
</dbReference>
<dbReference type="GO" id="GO:0004177">
    <property type="term" value="F:aminopeptidase activity"/>
    <property type="evidence" value="ECO:0007669"/>
    <property type="project" value="UniProtKB-KW"/>
</dbReference>
<evidence type="ECO:0000256" key="3">
    <source>
        <dbReference type="ARBA" id="ARBA00022438"/>
    </source>
</evidence>
<keyword evidence="8 9" id="KW-0482">Metalloprotease</keyword>
<protein>
    <recommendedName>
        <fullName evidence="10">M18 family aminopeptidase</fullName>
        <ecNumber evidence="10">3.4.11.-</ecNumber>
    </recommendedName>
</protein>
<dbReference type="EMBL" id="JAHLFH010000179">
    <property type="protein sequence ID" value="MBU3820384.1"/>
    <property type="molecule type" value="Genomic_DNA"/>
</dbReference>
<evidence type="ECO:0000256" key="2">
    <source>
        <dbReference type="ARBA" id="ARBA00008290"/>
    </source>
</evidence>
<dbReference type="InterPro" id="IPR023358">
    <property type="entry name" value="Peptidase_M18_dom2"/>
</dbReference>
<dbReference type="PANTHER" id="PTHR28570">
    <property type="entry name" value="ASPARTYL AMINOPEPTIDASE"/>
    <property type="match status" value="1"/>
</dbReference>
<evidence type="ECO:0000256" key="5">
    <source>
        <dbReference type="ARBA" id="ARBA00022723"/>
    </source>
</evidence>
<reference evidence="11" key="1">
    <citation type="journal article" date="2021" name="PeerJ">
        <title>Extensive microbial diversity within the chicken gut microbiome revealed by metagenomics and culture.</title>
        <authorList>
            <person name="Gilroy R."/>
            <person name="Ravi A."/>
            <person name="Getino M."/>
            <person name="Pursley I."/>
            <person name="Horton D.L."/>
            <person name="Alikhan N.F."/>
            <person name="Baker D."/>
            <person name="Gharbi K."/>
            <person name="Hall N."/>
            <person name="Watson M."/>
            <person name="Adriaenssens E.M."/>
            <person name="Foster-Nyarko E."/>
            <person name="Jarju S."/>
            <person name="Secka A."/>
            <person name="Antonio M."/>
            <person name="Oren A."/>
            <person name="Chaudhuri R.R."/>
            <person name="La Ragione R."/>
            <person name="Hildebrand F."/>
            <person name="Pallen M.J."/>
        </authorList>
    </citation>
    <scope>NUCLEOTIDE SEQUENCE</scope>
    <source>
        <strain evidence="11">742</strain>
    </source>
</reference>
<dbReference type="Pfam" id="PF02127">
    <property type="entry name" value="Peptidase_M18"/>
    <property type="match status" value="1"/>
</dbReference>
<evidence type="ECO:0000313" key="11">
    <source>
        <dbReference type="EMBL" id="MBU3820384.1"/>
    </source>
</evidence>
<keyword evidence="3 9" id="KW-0031">Aminopeptidase</keyword>
<dbReference type="Gene3D" id="2.30.250.10">
    <property type="entry name" value="Aminopeptidase i, Domain 2"/>
    <property type="match status" value="1"/>
</dbReference>
<evidence type="ECO:0000256" key="1">
    <source>
        <dbReference type="ARBA" id="ARBA00001947"/>
    </source>
</evidence>
<reference evidence="11" key="2">
    <citation type="submission" date="2021-04" db="EMBL/GenBank/DDBJ databases">
        <authorList>
            <person name="Gilroy R."/>
        </authorList>
    </citation>
    <scope>NUCLEOTIDE SEQUENCE</scope>
    <source>
        <strain evidence="11">742</strain>
    </source>
</reference>
<comment type="similarity">
    <text evidence="2 9">Belongs to the peptidase M18 family.</text>
</comment>
<dbReference type="EC" id="3.4.11.-" evidence="10"/>
<dbReference type="GO" id="GO:0008270">
    <property type="term" value="F:zinc ion binding"/>
    <property type="evidence" value="ECO:0007669"/>
    <property type="project" value="InterPro"/>
</dbReference>
<dbReference type="PRINTS" id="PR00932">
    <property type="entry name" value="AMINO1PTASE"/>
</dbReference>
<dbReference type="GO" id="GO:0005737">
    <property type="term" value="C:cytoplasm"/>
    <property type="evidence" value="ECO:0007669"/>
    <property type="project" value="UniProtKB-ARBA"/>
</dbReference>
<name>A0A9E2KM87_9FIRM</name>
<dbReference type="Gene3D" id="3.40.630.10">
    <property type="entry name" value="Zn peptidases"/>
    <property type="match status" value="1"/>
</dbReference>
<comment type="caution">
    <text evidence="11">The sequence shown here is derived from an EMBL/GenBank/DDBJ whole genome shotgun (WGS) entry which is preliminary data.</text>
</comment>